<name>A0A7C8I7W1_9PLEO</name>
<dbReference type="CDD" id="cd09917">
    <property type="entry name" value="F-box_SF"/>
    <property type="match status" value="1"/>
</dbReference>
<evidence type="ECO:0008006" key="3">
    <source>
        <dbReference type="Google" id="ProtNLM"/>
    </source>
</evidence>
<gene>
    <name evidence="1" type="ORF">BDV95DRAFT_593254</name>
</gene>
<reference evidence="1 2" key="1">
    <citation type="submission" date="2020-01" db="EMBL/GenBank/DDBJ databases">
        <authorList>
            <consortium name="DOE Joint Genome Institute"/>
            <person name="Haridas S."/>
            <person name="Albert R."/>
            <person name="Binder M."/>
            <person name="Bloem J."/>
            <person name="Labutti K."/>
            <person name="Salamov A."/>
            <person name="Andreopoulos B."/>
            <person name="Baker S.E."/>
            <person name="Barry K."/>
            <person name="Bills G."/>
            <person name="Bluhm B.H."/>
            <person name="Cannon C."/>
            <person name="Castanera R."/>
            <person name="Culley D.E."/>
            <person name="Daum C."/>
            <person name="Ezra D."/>
            <person name="Gonzalez J.B."/>
            <person name="Henrissat B."/>
            <person name="Kuo A."/>
            <person name="Liang C."/>
            <person name="Lipzen A."/>
            <person name="Lutzoni F."/>
            <person name="Magnuson J."/>
            <person name="Mondo S."/>
            <person name="Nolan M."/>
            <person name="Ohm R."/>
            <person name="Pangilinan J."/>
            <person name="Park H.-J.H."/>
            <person name="Ramirez L."/>
            <person name="Alfaro M."/>
            <person name="Sun H."/>
            <person name="Tritt A."/>
            <person name="Yoshinaga Y."/>
            <person name="Zwiers L.-H.L."/>
            <person name="Turgeon B.G."/>
            <person name="Goodwin S.B."/>
            <person name="Spatafora J.W."/>
            <person name="Crous P.W."/>
            <person name="Grigoriev I.V."/>
        </authorList>
    </citation>
    <scope>NUCLEOTIDE SEQUENCE [LARGE SCALE GENOMIC DNA]</scope>
    <source>
        <strain evidence="1 2">CBS 611.86</strain>
    </source>
</reference>
<proteinExistence type="predicted"/>
<sequence>MQTRTRRRLEASAAFHAVLDTPELLENILSCLDSRTLLTSAYRVSRRWRATITGSPVLQRMLFFKAEEFVPQPDGRVERTHNPLLVDAFPPWFIDGGGLHCLNGFSRSKFEDLPMAKSASTLRAFMQPTASWRIMFTSQPPVHKVGCWMSHYPYAGELIDHLNFRFRILRFPHGFRMGKFYHLTQRYLGDISGPYCTINWNPRDPATLANLIRITHVRNTPARDTCAAAVDMIVAGAMSDAWMHPGVCSPGTRKRAAFRKKFTLKNLEGEEIVGPASNDGPENKYKNIVEFAADLDASESASV</sequence>
<comment type="caution">
    <text evidence="1">The sequence shown here is derived from an EMBL/GenBank/DDBJ whole genome shotgun (WGS) entry which is preliminary data.</text>
</comment>
<dbReference type="Proteomes" id="UP000481861">
    <property type="component" value="Unassembled WGS sequence"/>
</dbReference>
<protein>
    <recommendedName>
        <fullName evidence="3">F-box domain-containing protein</fullName>
    </recommendedName>
</protein>
<dbReference type="SUPFAM" id="SSF81383">
    <property type="entry name" value="F-box domain"/>
    <property type="match status" value="1"/>
</dbReference>
<dbReference type="InterPro" id="IPR036047">
    <property type="entry name" value="F-box-like_dom_sf"/>
</dbReference>
<dbReference type="EMBL" id="JAADJZ010000008">
    <property type="protein sequence ID" value="KAF2872848.1"/>
    <property type="molecule type" value="Genomic_DNA"/>
</dbReference>
<dbReference type="OrthoDB" id="3800738at2759"/>
<accession>A0A7C8I7W1</accession>
<dbReference type="AlphaFoldDB" id="A0A7C8I7W1"/>
<organism evidence="1 2">
    <name type="scientific">Massariosphaeria phaeospora</name>
    <dbReference type="NCBI Taxonomy" id="100035"/>
    <lineage>
        <taxon>Eukaryota</taxon>
        <taxon>Fungi</taxon>
        <taxon>Dikarya</taxon>
        <taxon>Ascomycota</taxon>
        <taxon>Pezizomycotina</taxon>
        <taxon>Dothideomycetes</taxon>
        <taxon>Pleosporomycetidae</taxon>
        <taxon>Pleosporales</taxon>
        <taxon>Pleosporales incertae sedis</taxon>
        <taxon>Massariosphaeria</taxon>
    </lineage>
</organism>
<dbReference type="Gene3D" id="1.20.1280.50">
    <property type="match status" value="1"/>
</dbReference>
<keyword evidence="2" id="KW-1185">Reference proteome</keyword>
<evidence type="ECO:0000313" key="1">
    <source>
        <dbReference type="EMBL" id="KAF2872848.1"/>
    </source>
</evidence>
<evidence type="ECO:0000313" key="2">
    <source>
        <dbReference type="Proteomes" id="UP000481861"/>
    </source>
</evidence>